<keyword evidence="1" id="KW-0472">Membrane</keyword>
<feature type="transmembrane region" description="Helical" evidence="1">
    <location>
        <begin position="5"/>
        <end position="24"/>
    </location>
</feature>
<reference evidence="2" key="1">
    <citation type="submission" date="2018-05" db="EMBL/GenBank/DDBJ databases">
        <authorList>
            <person name="Lanie J.A."/>
            <person name="Ng W.-L."/>
            <person name="Kazmierczak K.M."/>
            <person name="Andrzejewski T.M."/>
            <person name="Davidsen T.M."/>
            <person name="Wayne K.J."/>
            <person name="Tettelin H."/>
            <person name="Glass J.I."/>
            <person name="Rusch D."/>
            <person name="Podicherti R."/>
            <person name="Tsui H.-C.T."/>
            <person name="Winkler M.E."/>
        </authorList>
    </citation>
    <scope>NUCLEOTIDE SEQUENCE</scope>
</reference>
<keyword evidence="1" id="KW-0812">Transmembrane</keyword>
<feature type="transmembrane region" description="Helical" evidence="1">
    <location>
        <begin position="30"/>
        <end position="51"/>
    </location>
</feature>
<sequence>MPALLIFFGIIIFISILYLVILSGHKWLGAIIPVGVAKFITGWVILAVQLLRLS</sequence>
<dbReference type="EMBL" id="UINC01055430">
    <property type="protein sequence ID" value="SVB74292.1"/>
    <property type="molecule type" value="Genomic_DNA"/>
</dbReference>
<name>A0A382GHF2_9ZZZZ</name>
<keyword evidence="1" id="KW-1133">Transmembrane helix</keyword>
<accession>A0A382GHF2</accession>
<protein>
    <submittedName>
        <fullName evidence="2">Uncharacterized protein</fullName>
    </submittedName>
</protein>
<evidence type="ECO:0000313" key="2">
    <source>
        <dbReference type="EMBL" id="SVB74292.1"/>
    </source>
</evidence>
<organism evidence="2">
    <name type="scientific">marine metagenome</name>
    <dbReference type="NCBI Taxonomy" id="408172"/>
    <lineage>
        <taxon>unclassified sequences</taxon>
        <taxon>metagenomes</taxon>
        <taxon>ecological metagenomes</taxon>
    </lineage>
</organism>
<proteinExistence type="predicted"/>
<evidence type="ECO:0000256" key="1">
    <source>
        <dbReference type="SAM" id="Phobius"/>
    </source>
</evidence>
<gene>
    <name evidence="2" type="ORF">METZ01_LOCUS227146</name>
</gene>
<dbReference type="AlphaFoldDB" id="A0A382GHF2"/>